<protein>
    <submittedName>
        <fullName evidence="2">ORF65</fullName>
    </submittedName>
</protein>
<dbReference type="RefSeq" id="YP_656573.1">
    <property type="nucleotide sequence ID" value="NC_008210.1"/>
</dbReference>
<sequence>MSGSPSPLDGSPPDSAAVLADLANQTPPAFAVPNANAQRPSPPPGPPPPPRAPLQNAPPPNAPPPNVPQPSTPAHVAPPSGGTGASSPQGAVSRGNSTGTRGDQNAEVTWQHLTDRTVKLYEAVEAKHSNKMRTVKTAQEELENDIELGGSVKDVSICVGAYVTAIAGDYNDECAKTMELYEDVSKHDWNGEVVDESENGVEYIVKEYSEDATENMCYAQASYEEYDSEPSFVVLDEDSYESVLDQSLSQHLRDKPIDKQEAYSFETIKLEFADFSKVMDLIAEVKTRTRAHSRKGLAQQVDLLIPERYKTVSIVSVLLGKGDATRWSVVAKQYVESVRFKLVYLMRYMTQERLMPLMVLFCPCSVSSDYQPTYDEVMKELEQCMEEKKTKLLSDVSKLADAAEKYKERNSEWPAKIDLADGVKTLLQEVKAEEDRLQEQYAEQQEKERSLWQKVTRPEERRPPSPADPKEKKAWDECFRAALSYANKSVFDEYKSLNRQLAESRHDGNLDPKFNLNLAQALETSGNWSSERKYTADEVCKFLLTFEKENRVPEEAALRYEAGRLKERLRWAREMTTEEEDAERNTRLVEEKIEKETAFQNLKKLLDFFHDNVECSLDKMTITCMHAYQHIPYKQAVKLAYMTQYAYKENIELFRKECQSVAQFYLADQDIFEELKELFLRLENDLTYRYRVTRALRADEMFRKVSHFLSHQVVHASPVYVGDIMELFVERSRRGKLVTYGKHNNKVVEKECEGPLRLLDVLSQMRLEPLEALWRDVRHSNFYKTPELRRFEIEMGVYNEGCGWNSADIPLTQELLLPENGEETDQYILQRFVDAIKVDESKAVGHTVVKQKEKNVLVAICLDNAKMSSLVPGRCYIPLSLVIPNAGLITLTVEVRHNVFAPGDSVQFFKTTDEESPISLCVTELNVEVTPLPARAVAYEGETYVPILVVWTYAPIYCAEYPKLLRQFLKYYLSEPNLTNDSQKVKDKDAENALTVFENMFMRAVAHANSFEHGVVRSATNNSFIRNCIMTGATVETAEDNLCQFAACALELYRDHEAHVRIIEQICDCMEEVLDEVETSKEEWYQREVKIRRDLLRAFRRRTLFCFSEAKEILRESCAYLSQFPIHILYEEGVGLVNSVVHHLTVVKTQNEAHFRKRTLEETQQLEFKLERYIERIKTVPYLQNALENKICALRTVLMCLKGVLQVFHQTYSVAEPLYKNQANTSTDCGELLRTPFKSIAWCS</sequence>
<reference evidence="2 3" key="1">
    <citation type="journal article" date="2006" name="J. Gen. Virol.">
        <title>Genome sequences of two frog herpesviruses.</title>
        <authorList>
            <person name="Davison A.J."/>
            <person name="Cunningham C."/>
            <person name="Sauerbier W."/>
            <person name="McKinnell R.G."/>
        </authorList>
    </citation>
    <scope>NUCLEOTIDE SEQUENCE [LARGE SCALE GENOMIC DNA]</scope>
    <source>
        <strain evidence="2">ATCC VR-568</strain>
    </source>
</reference>
<feature type="region of interest" description="Disordered" evidence="1">
    <location>
        <begin position="1"/>
        <end position="107"/>
    </location>
</feature>
<evidence type="ECO:0000256" key="1">
    <source>
        <dbReference type="SAM" id="MobiDB-lite"/>
    </source>
</evidence>
<name>Q14W41_9VIRU</name>
<evidence type="ECO:0000313" key="3">
    <source>
        <dbReference type="Proteomes" id="UP000120576"/>
    </source>
</evidence>
<dbReference type="GeneID" id="5179388"/>
<dbReference type="KEGG" id="vg:5179388"/>
<keyword evidence="3" id="KW-1185">Reference proteome</keyword>
<feature type="compositionally biased region" description="Low complexity" evidence="1">
    <location>
        <begin position="1"/>
        <end position="15"/>
    </location>
</feature>
<feature type="compositionally biased region" description="Pro residues" evidence="1">
    <location>
        <begin position="40"/>
        <end position="71"/>
    </location>
</feature>
<proteinExistence type="predicted"/>
<feature type="region of interest" description="Disordered" evidence="1">
    <location>
        <begin position="437"/>
        <end position="473"/>
    </location>
</feature>
<dbReference type="EMBL" id="DQ665652">
    <property type="protein sequence ID" value="ABG25579.1"/>
    <property type="molecule type" value="Genomic_DNA"/>
</dbReference>
<accession>Q14W41</accession>
<organism evidence="2 3">
    <name type="scientific">Ranid herpesvirus 2</name>
    <dbReference type="NCBI Taxonomy" id="389214"/>
    <lineage>
        <taxon>Viruses</taxon>
        <taxon>Duplodnaviria</taxon>
        <taxon>Heunggongvirae</taxon>
        <taxon>Peploviricota</taxon>
        <taxon>Herviviricetes</taxon>
        <taxon>Herpesvirales</taxon>
        <taxon>Alloherpesviridae</taxon>
        <taxon>Batravirus</taxon>
        <taxon>Batravirus ranidallo2</taxon>
    </lineage>
</organism>
<evidence type="ECO:0000313" key="2">
    <source>
        <dbReference type="EMBL" id="ABG25579.1"/>
    </source>
</evidence>
<feature type="compositionally biased region" description="Polar residues" evidence="1">
    <location>
        <begin position="85"/>
        <end position="107"/>
    </location>
</feature>
<dbReference type="Proteomes" id="UP000120576">
    <property type="component" value="Genome"/>
</dbReference>